<dbReference type="Pfam" id="PF13442">
    <property type="entry name" value="Cytochrome_CBB3"/>
    <property type="match status" value="1"/>
</dbReference>
<evidence type="ECO:0000313" key="7">
    <source>
        <dbReference type="Proteomes" id="UP001217838"/>
    </source>
</evidence>
<evidence type="ECO:0000259" key="5">
    <source>
        <dbReference type="PROSITE" id="PS51007"/>
    </source>
</evidence>
<dbReference type="InterPro" id="IPR036909">
    <property type="entry name" value="Cyt_c-like_dom_sf"/>
</dbReference>
<keyword evidence="7" id="KW-1185">Reference proteome</keyword>
<dbReference type="Proteomes" id="UP001217838">
    <property type="component" value="Unassembled WGS sequence"/>
</dbReference>
<evidence type="ECO:0000256" key="2">
    <source>
        <dbReference type="ARBA" id="ARBA00022723"/>
    </source>
</evidence>
<keyword evidence="2 4" id="KW-0479">Metal-binding</keyword>
<comment type="caution">
    <text evidence="6">The sequence shown here is derived from an EMBL/GenBank/DDBJ whole genome shotgun (WGS) entry which is preliminary data.</text>
</comment>
<gene>
    <name evidence="6" type="ORF">POL58_24785</name>
</gene>
<dbReference type="PROSITE" id="PS51007">
    <property type="entry name" value="CYTC"/>
    <property type="match status" value="1"/>
</dbReference>
<accession>A0ABT5BA30</accession>
<organism evidence="6 7">
    <name type="scientific">Nannocystis radixulma</name>
    <dbReference type="NCBI Taxonomy" id="2995305"/>
    <lineage>
        <taxon>Bacteria</taxon>
        <taxon>Pseudomonadati</taxon>
        <taxon>Myxococcota</taxon>
        <taxon>Polyangia</taxon>
        <taxon>Nannocystales</taxon>
        <taxon>Nannocystaceae</taxon>
        <taxon>Nannocystis</taxon>
    </lineage>
</organism>
<proteinExistence type="predicted"/>
<sequence length="217" mass="23603">MARQLLPSPFGSASAIALGCALIGAVGCQGNRSELPPVHLIQNMDFQQRFDAQEVNNYFRDVDCAKAHNPHECEGRAARLPVAGTVAVGQLHDDDELYRGRGADGRLVDRLPAAIKLSTELMARGEERYNIYCQPCHDYTGGGQGVATLRGGGFSVAPKNLNDPQIRAMPLGHFFDVITNGKGTMQSYAAQIPAQDRWAISVWVRTLQVARTPEEAK</sequence>
<reference evidence="6 7" key="1">
    <citation type="submission" date="2022-11" db="EMBL/GenBank/DDBJ databases">
        <title>Minimal conservation of predation-associated metabolite biosynthetic gene clusters underscores biosynthetic potential of Myxococcota including descriptions for ten novel species: Archangium lansinium sp. nov., Myxococcus landrumus sp. nov., Nannocystis bai.</title>
        <authorList>
            <person name="Ahearne A."/>
            <person name="Stevens C."/>
            <person name="Dowd S."/>
        </authorList>
    </citation>
    <scope>NUCLEOTIDE SEQUENCE [LARGE SCALE GENOMIC DNA]</scope>
    <source>
        <strain evidence="6 7">NCELM</strain>
    </source>
</reference>
<protein>
    <submittedName>
        <fullName evidence="6">Cytochrome c</fullName>
    </submittedName>
</protein>
<dbReference type="EMBL" id="JAQNDN010000013">
    <property type="protein sequence ID" value="MDC0670996.1"/>
    <property type="molecule type" value="Genomic_DNA"/>
</dbReference>
<evidence type="ECO:0000313" key="6">
    <source>
        <dbReference type="EMBL" id="MDC0670996.1"/>
    </source>
</evidence>
<evidence type="ECO:0000256" key="4">
    <source>
        <dbReference type="PROSITE-ProRule" id="PRU00433"/>
    </source>
</evidence>
<dbReference type="RefSeq" id="WP_272001017.1">
    <property type="nucleotide sequence ID" value="NZ_JAQNDN010000013.1"/>
</dbReference>
<dbReference type="PROSITE" id="PS51257">
    <property type="entry name" value="PROKAR_LIPOPROTEIN"/>
    <property type="match status" value="1"/>
</dbReference>
<evidence type="ECO:0000256" key="3">
    <source>
        <dbReference type="ARBA" id="ARBA00023004"/>
    </source>
</evidence>
<keyword evidence="3 4" id="KW-0408">Iron</keyword>
<dbReference type="PANTHER" id="PTHR40394:SF2">
    <property type="entry name" value="QUINOL:CYTOCHROME C OXIDOREDUCTASE MEMBRANE PROTEIN"/>
    <property type="match status" value="1"/>
</dbReference>
<dbReference type="Gene3D" id="1.10.760.10">
    <property type="entry name" value="Cytochrome c-like domain"/>
    <property type="match status" value="1"/>
</dbReference>
<feature type="domain" description="Cytochrome c" evidence="5">
    <location>
        <begin position="120"/>
        <end position="208"/>
    </location>
</feature>
<keyword evidence="1 4" id="KW-0349">Heme</keyword>
<dbReference type="InterPro" id="IPR009056">
    <property type="entry name" value="Cyt_c-like_dom"/>
</dbReference>
<dbReference type="SUPFAM" id="SSF46626">
    <property type="entry name" value="Cytochrome c"/>
    <property type="match status" value="1"/>
</dbReference>
<evidence type="ECO:0000256" key="1">
    <source>
        <dbReference type="ARBA" id="ARBA00022617"/>
    </source>
</evidence>
<dbReference type="PANTHER" id="PTHR40394">
    <property type="entry name" value="LIPOPROTEIN-RELATED"/>
    <property type="match status" value="1"/>
</dbReference>
<name>A0ABT5BA30_9BACT</name>